<organism evidence="1 2">
    <name type="scientific">Eumeta variegata</name>
    <name type="common">Bagworm moth</name>
    <name type="synonym">Eumeta japonica</name>
    <dbReference type="NCBI Taxonomy" id="151549"/>
    <lineage>
        <taxon>Eukaryota</taxon>
        <taxon>Metazoa</taxon>
        <taxon>Ecdysozoa</taxon>
        <taxon>Arthropoda</taxon>
        <taxon>Hexapoda</taxon>
        <taxon>Insecta</taxon>
        <taxon>Pterygota</taxon>
        <taxon>Neoptera</taxon>
        <taxon>Endopterygota</taxon>
        <taxon>Lepidoptera</taxon>
        <taxon>Glossata</taxon>
        <taxon>Ditrysia</taxon>
        <taxon>Tineoidea</taxon>
        <taxon>Psychidae</taxon>
        <taxon>Oiketicinae</taxon>
        <taxon>Eumeta</taxon>
    </lineage>
</organism>
<proteinExistence type="predicted"/>
<sequence length="239" mass="26964">MRTNVNTGTWVGLATMVLLNHIEPGLSELVRDLCDRRSKNISSGSIVTGREWTSEYCKLNPLACLQVNMLSCKYAGRYHRSGLASGQHGRLKIQSWRFIPSYAHRAKWPSSVRGYGIHLAPSAFFLTARERDGVRPHYYILTFANNPGAVVNNRVGFYHPRVEVHLPRIFQFQSEGLRFPNLVPPHPSRFRAVHKVSTDALTLQLFSSKSGRRHLEISIEVLDPRTGSGAGAPLDYKRK</sequence>
<reference evidence="1 2" key="1">
    <citation type="journal article" date="2019" name="Commun. Biol.">
        <title>The bagworm genome reveals a unique fibroin gene that provides high tensile strength.</title>
        <authorList>
            <person name="Kono N."/>
            <person name="Nakamura H."/>
            <person name="Ohtoshi R."/>
            <person name="Tomita M."/>
            <person name="Numata K."/>
            <person name="Arakawa K."/>
        </authorList>
    </citation>
    <scope>NUCLEOTIDE SEQUENCE [LARGE SCALE GENOMIC DNA]</scope>
</reference>
<accession>A0A4C1UUT9</accession>
<dbReference type="Proteomes" id="UP000299102">
    <property type="component" value="Unassembled WGS sequence"/>
</dbReference>
<gene>
    <name evidence="1" type="ORF">EVAR_94627_1</name>
</gene>
<name>A0A4C1UUT9_EUMVA</name>
<keyword evidence="2" id="KW-1185">Reference proteome</keyword>
<protein>
    <submittedName>
        <fullName evidence="1">Uncharacterized protein</fullName>
    </submittedName>
</protein>
<comment type="caution">
    <text evidence="1">The sequence shown here is derived from an EMBL/GenBank/DDBJ whole genome shotgun (WGS) entry which is preliminary data.</text>
</comment>
<dbReference type="AlphaFoldDB" id="A0A4C1UUT9"/>
<dbReference type="EMBL" id="BGZK01000224">
    <property type="protein sequence ID" value="GBP29787.1"/>
    <property type="molecule type" value="Genomic_DNA"/>
</dbReference>
<evidence type="ECO:0000313" key="1">
    <source>
        <dbReference type="EMBL" id="GBP29787.1"/>
    </source>
</evidence>
<evidence type="ECO:0000313" key="2">
    <source>
        <dbReference type="Proteomes" id="UP000299102"/>
    </source>
</evidence>